<accession>A0A1H1QNB4</accession>
<dbReference type="PRINTS" id="PR00132">
    <property type="entry name" value="GLHYDRLASE2"/>
</dbReference>
<dbReference type="SUPFAM" id="SSF49785">
    <property type="entry name" value="Galactose-binding domain-like"/>
    <property type="match status" value="1"/>
</dbReference>
<dbReference type="InterPro" id="IPR008979">
    <property type="entry name" value="Galactose-bd-like_sf"/>
</dbReference>
<dbReference type="OrthoDB" id="9761519at2"/>
<evidence type="ECO:0000313" key="9">
    <source>
        <dbReference type="Proteomes" id="UP000199103"/>
    </source>
</evidence>
<dbReference type="SUPFAM" id="SSF51445">
    <property type="entry name" value="(Trans)glycosidases"/>
    <property type="match status" value="1"/>
</dbReference>
<feature type="signal peptide" evidence="4">
    <location>
        <begin position="1"/>
        <end position="18"/>
    </location>
</feature>
<name>A0A1H1QNB4_9ACTN</name>
<dbReference type="GO" id="GO:0004553">
    <property type="term" value="F:hydrolase activity, hydrolyzing O-glycosyl compounds"/>
    <property type="evidence" value="ECO:0007669"/>
    <property type="project" value="InterPro"/>
</dbReference>
<dbReference type="InterPro" id="IPR054593">
    <property type="entry name" value="Beta-mannosidase-like_N2"/>
</dbReference>
<dbReference type="PANTHER" id="PTHR42732:SF1">
    <property type="entry name" value="BETA-MANNOSIDASE"/>
    <property type="match status" value="1"/>
</dbReference>
<dbReference type="Pfam" id="PF02836">
    <property type="entry name" value="Glyco_hydro_2_C"/>
    <property type="match status" value="1"/>
</dbReference>
<dbReference type="InterPro" id="IPR006103">
    <property type="entry name" value="Glyco_hydro_2_cat"/>
</dbReference>
<proteinExistence type="inferred from homology"/>
<dbReference type="InterPro" id="IPR006101">
    <property type="entry name" value="Glyco_hydro_2"/>
</dbReference>
<dbReference type="InterPro" id="IPR036156">
    <property type="entry name" value="Beta-gal/glucu_dom_sf"/>
</dbReference>
<protein>
    <submittedName>
        <fullName evidence="8">Beta-galactosidase</fullName>
    </submittedName>
</protein>
<dbReference type="InterPro" id="IPR051913">
    <property type="entry name" value="GH2_Domain-Containing"/>
</dbReference>
<evidence type="ECO:0000256" key="3">
    <source>
        <dbReference type="ARBA" id="ARBA00023295"/>
    </source>
</evidence>
<evidence type="ECO:0000313" key="8">
    <source>
        <dbReference type="EMBL" id="SDS24419.1"/>
    </source>
</evidence>
<evidence type="ECO:0000256" key="4">
    <source>
        <dbReference type="SAM" id="SignalP"/>
    </source>
</evidence>
<dbReference type="Pfam" id="PF00703">
    <property type="entry name" value="Glyco_hydro_2"/>
    <property type="match status" value="1"/>
</dbReference>
<dbReference type="GO" id="GO:0005975">
    <property type="term" value="P:carbohydrate metabolic process"/>
    <property type="evidence" value="ECO:0007669"/>
    <property type="project" value="InterPro"/>
</dbReference>
<evidence type="ECO:0000256" key="1">
    <source>
        <dbReference type="ARBA" id="ARBA00007401"/>
    </source>
</evidence>
<feature type="domain" description="Glycoside hydrolase family 2 immunoglobulin-like beta-sandwich" evidence="5">
    <location>
        <begin position="203"/>
        <end position="311"/>
    </location>
</feature>
<dbReference type="InterPro" id="IPR006311">
    <property type="entry name" value="TAT_signal"/>
</dbReference>
<dbReference type="EMBL" id="LT629772">
    <property type="protein sequence ID" value="SDS24419.1"/>
    <property type="molecule type" value="Genomic_DNA"/>
</dbReference>
<keyword evidence="9" id="KW-1185">Reference proteome</keyword>
<dbReference type="InterPro" id="IPR017853">
    <property type="entry name" value="GH"/>
</dbReference>
<sequence length="808" mass="90195">MTPSLDRRRLLAAGSATAAATAAASMTTRSAAADPLPRTAAASRPIDLVDRWLFGGAYIAGSDARDYDDSRFEEVTLPHCVTRMSWWHWDPAAWQREWIYRRHFDYPAVGDGRRLFVDFQGAMVTASVTLNDHELGQHRGGYLPFSFEITDHVERRDNVLAVRLDSRWQDVPPQGDPGGAASIDYLEPGGLYRDVTLRAVPQVFLRDLYVRPDDVLTDPRLKIKCEIDAGEVPAGSLRLRVELRQGSRVVTSRRSPVAVDTGRSTITRVTLSDLGDIDLWHVDHPHLYTVVAILELDGHPIHTLRHRVGFREARFTSDGFFLNGKRLKIFGLNRHQLYPYVGMAMPARVQRRDAEILRNELNCNMVRCAHYPQSPDFLDACDELGIMVWEEPPGWQYLGDDAWRQLVVDDVGAMVLRDRSRPSVVIWGVRVNESANDPVTYRQTRKVADDLDGTRPTAGSMIIYATADWEQDIFSYDDYSDWDKNAFFRPVLPGTVDQGNLPYLLSEAVGASDGIGDFSRIASPANQQGQALQHSQALNMSAADDRYSGMIGWCGFDYQSLHGTPNGTHTSGVSDHFRLPKHGARVYLSQVDPRRRPVLEPAFYWGFADPLPLGGPGENALICSNCDRLEIYLDHEHHSTVRPASDRFPYLHYPPFLADLTVRPGQQPELRIDGFLGDDRVISRRFSPDPARDRLAADADDIELVADGRDATRVTFAVVDRFGAPRGFPTGRINLSLTGPGELIGDDPFVLDDTGGVGAVWIRTAARRPGVIKLTLKHPTLGQRRVVIRSVAAPDHVARFDVAEGKRS</sequence>
<dbReference type="Gene3D" id="2.60.120.260">
    <property type="entry name" value="Galactose-binding domain-like"/>
    <property type="match status" value="1"/>
</dbReference>
<keyword evidence="3" id="KW-0326">Glycosidase</keyword>
<evidence type="ECO:0000259" key="6">
    <source>
        <dbReference type="Pfam" id="PF02836"/>
    </source>
</evidence>
<dbReference type="Gene3D" id="3.20.20.80">
    <property type="entry name" value="Glycosidases"/>
    <property type="match status" value="1"/>
</dbReference>
<feature type="domain" description="Beta-mannosidase-like galactose-binding" evidence="7">
    <location>
        <begin position="95"/>
        <end position="170"/>
    </location>
</feature>
<dbReference type="RefSeq" id="WP_091521712.1">
    <property type="nucleotide sequence ID" value="NZ_LT629772.1"/>
</dbReference>
<keyword evidence="2" id="KW-0378">Hydrolase</keyword>
<dbReference type="InterPro" id="IPR006102">
    <property type="entry name" value="Ig-like_GH2"/>
</dbReference>
<feature type="domain" description="Glycoside hydrolase family 2 catalytic" evidence="6">
    <location>
        <begin position="318"/>
        <end position="485"/>
    </location>
</feature>
<organism evidence="8 9">
    <name type="scientific">Microlunatus soli</name>
    <dbReference type="NCBI Taxonomy" id="630515"/>
    <lineage>
        <taxon>Bacteria</taxon>
        <taxon>Bacillati</taxon>
        <taxon>Actinomycetota</taxon>
        <taxon>Actinomycetes</taxon>
        <taxon>Propionibacteriales</taxon>
        <taxon>Propionibacteriaceae</taxon>
        <taxon>Microlunatus</taxon>
    </lineage>
</organism>
<dbReference type="PROSITE" id="PS00719">
    <property type="entry name" value="GLYCOSYL_HYDROL_F2_1"/>
    <property type="match status" value="1"/>
</dbReference>
<dbReference type="PANTHER" id="PTHR42732">
    <property type="entry name" value="BETA-GALACTOSIDASE"/>
    <property type="match status" value="1"/>
</dbReference>
<reference evidence="8 9" key="1">
    <citation type="submission" date="2016-10" db="EMBL/GenBank/DDBJ databases">
        <authorList>
            <person name="de Groot N.N."/>
        </authorList>
    </citation>
    <scope>NUCLEOTIDE SEQUENCE [LARGE SCALE GENOMIC DNA]</scope>
    <source>
        <strain evidence="8 9">DSM 21800</strain>
    </source>
</reference>
<feature type="chain" id="PRO_5039264994" evidence="4">
    <location>
        <begin position="19"/>
        <end position="808"/>
    </location>
</feature>
<dbReference type="InterPro" id="IPR023230">
    <property type="entry name" value="Glyco_hydro_2_CS"/>
</dbReference>
<evidence type="ECO:0000256" key="2">
    <source>
        <dbReference type="ARBA" id="ARBA00022801"/>
    </source>
</evidence>
<dbReference type="PROSITE" id="PS51318">
    <property type="entry name" value="TAT"/>
    <property type="match status" value="1"/>
</dbReference>
<dbReference type="InterPro" id="IPR013783">
    <property type="entry name" value="Ig-like_fold"/>
</dbReference>
<keyword evidence="4" id="KW-0732">Signal</keyword>
<dbReference type="SUPFAM" id="SSF49303">
    <property type="entry name" value="beta-Galactosidase/glucuronidase domain"/>
    <property type="match status" value="1"/>
</dbReference>
<dbReference type="Pfam" id="PF22666">
    <property type="entry name" value="Glyco_hydro_2_N2"/>
    <property type="match status" value="1"/>
</dbReference>
<dbReference type="Gene3D" id="2.60.40.10">
    <property type="entry name" value="Immunoglobulins"/>
    <property type="match status" value="2"/>
</dbReference>
<gene>
    <name evidence="8" type="ORF">SAMN04489812_1313</name>
</gene>
<evidence type="ECO:0000259" key="7">
    <source>
        <dbReference type="Pfam" id="PF22666"/>
    </source>
</evidence>
<dbReference type="STRING" id="630515.SAMN04489812_1313"/>
<comment type="similarity">
    <text evidence="1">Belongs to the glycosyl hydrolase 2 family.</text>
</comment>
<dbReference type="Proteomes" id="UP000199103">
    <property type="component" value="Chromosome I"/>
</dbReference>
<dbReference type="AlphaFoldDB" id="A0A1H1QNB4"/>
<evidence type="ECO:0000259" key="5">
    <source>
        <dbReference type="Pfam" id="PF00703"/>
    </source>
</evidence>